<evidence type="ECO:0008006" key="3">
    <source>
        <dbReference type="Google" id="ProtNLM"/>
    </source>
</evidence>
<organism evidence="1 2">
    <name type="scientific">Methylibium petroleiphilum (strain ATCC BAA-1232 / LMG 22953 / PM1)</name>
    <dbReference type="NCBI Taxonomy" id="420662"/>
    <lineage>
        <taxon>Bacteria</taxon>
        <taxon>Pseudomonadati</taxon>
        <taxon>Pseudomonadota</taxon>
        <taxon>Betaproteobacteria</taxon>
        <taxon>Burkholderiales</taxon>
        <taxon>Sphaerotilaceae</taxon>
        <taxon>Methylibium</taxon>
    </lineage>
</organism>
<dbReference type="RefSeq" id="WP_011831635.1">
    <property type="nucleotide sequence ID" value="NC_008826.1"/>
</dbReference>
<gene>
    <name evidence="1" type="ordered locus">Mpe_B0272</name>
</gene>
<dbReference type="EMBL" id="CP000556">
    <property type="protein sequence ID" value="ABM97047.1"/>
    <property type="molecule type" value="Genomic_DNA"/>
</dbReference>
<evidence type="ECO:0000313" key="1">
    <source>
        <dbReference type="EMBL" id="ABM97047.1"/>
    </source>
</evidence>
<protein>
    <recommendedName>
        <fullName evidence="3">AraC-type arabinose-binding/dimerisation domain-containing protein</fullName>
    </recommendedName>
</protein>
<proteinExistence type="predicted"/>
<dbReference type="Proteomes" id="UP000000366">
    <property type="component" value="Plasmid RPME01"/>
</dbReference>
<evidence type="ECO:0000313" key="2">
    <source>
        <dbReference type="Proteomes" id="UP000000366"/>
    </source>
</evidence>
<dbReference type="KEGG" id="mpt:Mpe_B0272"/>
<keyword evidence="1" id="KW-0614">Plasmid</keyword>
<accession>A2SNA8</accession>
<dbReference type="AlphaFoldDB" id="A2SNA8"/>
<name>A2SNA8_METPP</name>
<geneLocation type="plasmid" evidence="1 2">
    <name>RPME01</name>
</geneLocation>
<keyword evidence="2" id="KW-1185">Reference proteome</keyword>
<reference evidence="1 2" key="1">
    <citation type="journal article" date="2007" name="J. Bacteriol.">
        <title>Whole-genome analysis of the methyl tert-butyl ether-degrading beta-proteobacterium Methylibium petroleiphilum PM1.</title>
        <authorList>
            <person name="Kane S.R."/>
            <person name="Chakicherla A.Y."/>
            <person name="Chain P.S.G."/>
            <person name="Schmidt R."/>
            <person name="Shin M.W."/>
            <person name="Legler T.C."/>
            <person name="Scow K.M."/>
            <person name="Larimer F.W."/>
            <person name="Lucas S.M."/>
            <person name="Richardson P.M."/>
            <person name="Hristova K.R."/>
        </authorList>
    </citation>
    <scope>NUCLEOTIDE SEQUENCE [LARGE SCALE GENOMIC DNA]</scope>
    <source>
        <strain evidence="2">ATCC BAA-1232 / LMG 22953 / PM1</strain>
        <plasmid evidence="1 2">RPME01</plasmid>
    </source>
</reference>
<dbReference type="HOGENOM" id="CLU_1935590_0_0_4"/>
<sequence>MSGLFCIRWDEWRGSLDGRPTMWIRRLARVRGWTIDLHKFVGPDDPGCFHTHPSRAFRLVLAGGYVEEVEGGQRRAWRVGRFGLVRPELSHRIEQLLNGRWSYSLWIRGPKTHRIELRGQGWDAQRGAAT</sequence>